<dbReference type="OrthoDB" id="9048909at2759"/>
<evidence type="ECO:0000256" key="1">
    <source>
        <dbReference type="SAM" id="MobiDB-lite"/>
    </source>
</evidence>
<gene>
    <name evidence="4" type="primary">Smlr1</name>
</gene>
<protein>
    <submittedName>
        <fullName evidence="4">Small leucine-rich protein 1</fullName>
    </submittedName>
</protein>
<feature type="transmembrane region" description="Helical" evidence="2">
    <location>
        <begin position="111"/>
        <end position="135"/>
    </location>
</feature>
<dbReference type="Proteomes" id="UP000515203">
    <property type="component" value="Unplaced"/>
</dbReference>
<dbReference type="RefSeq" id="XP_023569988.1">
    <property type="nucleotide sequence ID" value="XM_023714220.1"/>
</dbReference>
<accession>A0A6P6EDA5</accession>
<evidence type="ECO:0000313" key="3">
    <source>
        <dbReference type="Proteomes" id="UP000515203"/>
    </source>
</evidence>
<dbReference type="AlphaFoldDB" id="A0A6P6EDA5"/>
<keyword evidence="2" id="KW-1133">Transmembrane helix</keyword>
<organism evidence="3 4">
    <name type="scientific">Octodon degus</name>
    <name type="common">Degu</name>
    <name type="synonym">Sciurus degus</name>
    <dbReference type="NCBI Taxonomy" id="10160"/>
    <lineage>
        <taxon>Eukaryota</taxon>
        <taxon>Metazoa</taxon>
        <taxon>Chordata</taxon>
        <taxon>Craniata</taxon>
        <taxon>Vertebrata</taxon>
        <taxon>Euteleostomi</taxon>
        <taxon>Mammalia</taxon>
        <taxon>Eutheria</taxon>
        <taxon>Euarchontoglires</taxon>
        <taxon>Glires</taxon>
        <taxon>Rodentia</taxon>
        <taxon>Hystricomorpha</taxon>
        <taxon>Octodontidae</taxon>
        <taxon>Octodon</taxon>
    </lineage>
</organism>
<reference evidence="4" key="1">
    <citation type="submission" date="2025-08" db="UniProtKB">
        <authorList>
            <consortium name="RefSeq"/>
        </authorList>
    </citation>
    <scope>IDENTIFICATION</scope>
</reference>
<dbReference type="InParanoid" id="A0A6P6EDA5"/>
<keyword evidence="2" id="KW-0472">Membrane</keyword>
<dbReference type="CTD" id="100507203"/>
<name>A0A6P6EDA5_OCTDE</name>
<keyword evidence="3" id="KW-1185">Reference proteome</keyword>
<evidence type="ECO:0000256" key="2">
    <source>
        <dbReference type="SAM" id="Phobius"/>
    </source>
</evidence>
<sequence>MPVRDLRLPSAWVCRIADTRCSLWGPRWPYPVMDGTKEGTQKILCFQTYYISMTKQSPRKLPEAGLSPGQSPRRGNAEPSSRPALVPGPSAMQSAVGSVLSAFLRELPGGLLLAGLFLPGALLLFLLIACFRASLLEVNGELPLTPDGQSKCKGCFSLSQQMKRR</sequence>
<dbReference type="GeneID" id="111816546"/>
<evidence type="ECO:0000313" key="4">
    <source>
        <dbReference type="RefSeq" id="XP_023569988.1"/>
    </source>
</evidence>
<proteinExistence type="predicted"/>
<feature type="region of interest" description="Disordered" evidence="1">
    <location>
        <begin position="59"/>
        <end position="89"/>
    </location>
</feature>
<keyword evidence="2" id="KW-0812">Transmembrane</keyword>